<dbReference type="AlphaFoldDB" id="A0A421DN91"/>
<feature type="transmembrane region" description="Helical" evidence="1">
    <location>
        <begin position="40"/>
        <end position="60"/>
    </location>
</feature>
<accession>A0A421DN91</accession>
<keyword evidence="1" id="KW-1133">Transmembrane helix</keyword>
<proteinExistence type="predicted"/>
<comment type="caution">
    <text evidence="2">The sequence shown here is derived from an EMBL/GenBank/DDBJ whole genome shotgun (WGS) entry which is preliminary data.</text>
</comment>
<protein>
    <submittedName>
        <fullName evidence="2">Uncharacterized protein</fullName>
    </submittedName>
</protein>
<dbReference type="Proteomes" id="UP000285648">
    <property type="component" value="Unassembled WGS sequence"/>
</dbReference>
<reference evidence="2 3" key="1">
    <citation type="submission" date="2016-09" db="EMBL/GenBank/DDBJ databases">
        <authorList>
            <person name="Doonan J."/>
            <person name="Pachebat J.A."/>
            <person name="Golyshin P.N."/>
            <person name="Denman S."/>
            <person name="Mcdonald J.E."/>
        </authorList>
    </citation>
    <scope>NUCLEOTIDE SEQUENCE [LARGE SCALE GENOMIC DNA]</scope>
    <source>
        <strain evidence="2 3">NCPPB 3934</strain>
    </source>
</reference>
<organism evidence="2 3">
    <name type="scientific">Brenneria alni</name>
    <dbReference type="NCBI Taxonomy" id="71656"/>
    <lineage>
        <taxon>Bacteria</taxon>
        <taxon>Pseudomonadati</taxon>
        <taxon>Pseudomonadota</taxon>
        <taxon>Gammaproteobacteria</taxon>
        <taxon>Enterobacterales</taxon>
        <taxon>Pectobacteriaceae</taxon>
        <taxon>Brenneria</taxon>
    </lineage>
</organism>
<evidence type="ECO:0000313" key="2">
    <source>
        <dbReference type="EMBL" id="RLM23239.1"/>
    </source>
</evidence>
<gene>
    <name evidence="2" type="ORF">BIY29_10920</name>
</gene>
<evidence type="ECO:0000313" key="3">
    <source>
        <dbReference type="Proteomes" id="UP000285648"/>
    </source>
</evidence>
<dbReference type="EMBL" id="MJLZ01000022">
    <property type="protein sequence ID" value="RLM23239.1"/>
    <property type="molecule type" value="Genomic_DNA"/>
</dbReference>
<sequence>MAFQNGTVKIVASIDCLADKKLTASQQAQQHSPGSLSLPLIFTTFNLMLGVNLQFIFRLVG</sequence>
<keyword evidence="3" id="KW-1185">Reference proteome</keyword>
<evidence type="ECO:0000256" key="1">
    <source>
        <dbReference type="SAM" id="Phobius"/>
    </source>
</evidence>
<keyword evidence="1" id="KW-0812">Transmembrane</keyword>
<name>A0A421DN91_9GAMM</name>
<keyword evidence="1" id="KW-0472">Membrane</keyword>